<name>A0A1G2KN81_9BACT</name>
<gene>
    <name evidence="1" type="ORF">A3C07_02290</name>
</gene>
<dbReference type="SUPFAM" id="SSF53067">
    <property type="entry name" value="Actin-like ATPase domain"/>
    <property type="match status" value="1"/>
</dbReference>
<comment type="caution">
    <text evidence="1">The sequence shown here is derived from an EMBL/GenBank/DDBJ whole genome shotgun (WGS) entry which is preliminary data.</text>
</comment>
<evidence type="ECO:0000313" key="2">
    <source>
        <dbReference type="Proteomes" id="UP000179023"/>
    </source>
</evidence>
<dbReference type="Gene3D" id="3.30.420.40">
    <property type="match status" value="1"/>
</dbReference>
<organism evidence="1 2">
    <name type="scientific">Candidatus Sungbacteria bacterium RIFCSPHIGHO2_02_FULL_47_11</name>
    <dbReference type="NCBI Taxonomy" id="1802270"/>
    <lineage>
        <taxon>Bacteria</taxon>
        <taxon>Candidatus Sungiibacteriota</taxon>
    </lineage>
</organism>
<reference evidence="1 2" key="1">
    <citation type="journal article" date="2016" name="Nat. Commun.">
        <title>Thousands of microbial genomes shed light on interconnected biogeochemical processes in an aquifer system.</title>
        <authorList>
            <person name="Anantharaman K."/>
            <person name="Brown C.T."/>
            <person name="Hug L.A."/>
            <person name="Sharon I."/>
            <person name="Castelle C.J."/>
            <person name="Probst A.J."/>
            <person name="Thomas B.C."/>
            <person name="Singh A."/>
            <person name="Wilkins M.J."/>
            <person name="Karaoz U."/>
            <person name="Brodie E.L."/>
            <person name="Williams K.H."/>
            <person name="Hubbard S.S."/>
            <person name="Banfield J.F."/>
        </authorList>
    </citation>
    <scope>NUCLEOTIDE SEQUENCE [LARGE SCALE GENOMIC DNA]</scope>
</reference>
<protein>
    <recommendedName>
        <fullName evidence="3">SHS2 domain-containing protein</fullName>
    </recommendedName>
</protein>
<sequence length="410" mass="45635">MGVFHVFKKRPDVRAVVDVGSHTTKALIFETSRGNVAGSLRPKIIKKMILRLPLLYKEERVVIKLREFIFAVVRELERVPEKMVVALGPTLMGAVFETWSMPVPFSDKGKLTIQKLAAYFQELRTQHASATSLPVGLFMNGYPVRWETPPCAYFKNREVGTEGPLTSIRTLAPQQLKQSTPLVQEIGFSTFAVRPSQTIYDAFEHMRQSLGGMPMEFIPLVVAHAEAIAGIFSAPDALLIDVGGEETVLMIVREGTLVSAVSFPLGARHFLRGMSQAASLTFEEVEDLKRQYAQGHISPSQEAMLHEFLSKESELWKSRLLEALDSFYHIGPFPSAVFIFGGGAHIPEIKSIVQEPDWIGNFSHHTAPTVRVLDAPRFFEGDSLDGFLQGPEEVGLASLMMYAMCHKSLF</sequence>
<dbReference type="AlphaFoldDB" id="A0A1G2KN81"/>
<dbReference type="STRING" id="1802270.A3C07_02290"/>
<accession>A0A1G2KN81</accession>
<dbReference type="InterPro" id="IPR043129">
    <property type="entry name" value="ATPase_NBD"/>
</dbReference>
<evidence type="ECO:0000313" key="1">
    <source>
        <dbReference type="EMBL" id="OHA00875.1"/>
    </source>
</evidence>
<evidence type="ECO:0008006" key="3">
    <source>
        <dbReference type="Google" id="ProtNLM"/>
    </source>
</evidence>
<dbReference type="Proteomes" id="UP000179023">
    <property type="component" value="Unassembled WGS sequence"/>
</dbReference>
<dbReference type="Pfam" id="PF14450">
    <property type="entry name" value="FtsA"/>
    <property type="match status" value="1"/>
</dbReference>
<dbReference type="EMBL" id="MHQI01000004">
    <property type="protein sequence ID" value="OHA00875.1"/>
    <property type="molecule type" value="Genomic_DNA"/>
</dbReference>
<proteinExistence type="predicted"/>